<dbReference type="OrthoDB" id="9800168at2"/>
<accession>A0A1T4JVC4</accession>
<dbReference type="EMBL" id="FUWH01000001">
    <property type="protein sequence ID" value="SJZ34101.1"/>
    <property type="molecule type" value="Genomic_DNA"/>
</dbReference>
<dbReference type="Pfam" id="PF14375">
    <property type="entry name" value="Cys_rich_CWC"/>
    <property type="match status" value="1"/>
</dbReference>
<proteinExistence type="predicted"/>
<dbReference type="InterPro" id="IPR032720">
    <property type="entry name" value="Cys_rich_CWC"/>
</dbReference>
<gene>
    <name evidence="1" type="ORF">SAMN04488132_101223</name>
</gene>
<reference evidence="1 2" key="1">
    <citation type="submission" date="2017-02" db="EMBL/GenBank/DDBJ databases">
        <authorList>
            <person name="Peterson S.W."/>
        </authorList>
    </citation>
    <scope>NUCLEOTIDE SEQUENCE [LARGE SCALE GENOMIC DNA]</scope>
    <source>
        <strain evidence="1 2">DSM 22335</strain>
    </source>
</reference>
<evidence type="ECO:0000313" key="1">
    <source>
        <dbReference type="EMBL" id="SJZ34101.1"/>
    </source>
</evidence>
<name>A0A1T4JVC4_9BACT</name>
<protein>
    <submittedName>
        <fullName evidence="1">Cysteine-rich CWC</fullName>
    </submittedName>
</protein>
<organism evidence="1 2">
    <name type="scientific">Sediminibacterium ginsengisoli</name>
    <dbReference type="NCBI Taxonomy" id="413434"/>
    <lineage>
        <taxon>Bacteria</taxon>
        <taxon>Pseudomonadati</taxon>
        <taxon>Bacteroidota</taxon>
        <taxon>Chitinophagia</taxon>
        <taxon>Chitinophagales</taxon>
        <taxon>Chitinophagaceae</taxon>
        <taxon>Sediminibacterium</taxon>
    </lineage>
</organism>
<evidence type="ECO:0000313" key="2">
    <source>
        <dbReference type="Proteomes" id="UP000190888"/>
    </source>
</evidence>
<dbReference type="STRING" id="413434.SAMN04488132_101223"/>
<dbReference type="RefSeq" id="WP_078829571.1">
    <property type="nucleotide sequence ID" value="NZ_FUWH01000001.1"/>
</dbReference>
<keyword evidence="2" id="KW-1185">Reference proteome</keyword>
<sequence length="73" mass="8654">MPTHEQKICPRCKQSFECKVGDVAHCHCSTVQLTMEERAFTEERYTDCLCNNCLKDIKNKYIFFKEKYLSPNQ</sequence>
<dbReference type="AlphaFoldDB" id="A0A1T4JVC4"/>
<dbReference type="Proteomes" id="UP000190888">
    <property type="component" value="Unassembled WGS sequence"/>
</dbReference>